<name>A0A6D2I5X7_9BRAS</name>
<evidence type="ECO:0000313" key="5">
    <source>
        <dbReference type="Proteomes" id="UP000467841"/>
    </source>
</evidence>
<proteinExistence type="predicted"/>
<dbReference type="PANTHER" id="PTHR33142">
    <property type="entry name" value="CYCLIN-DEPENDENT PROTEIN KINASE INHIBITOR SMR13"/>
    <property type="match status" value="1"/>
</dbReference>
<evidence type="ECO:0000256" key="1">
    <source>
        <dbReference type="ARBA" id="ARBA00023013"/>
    </source>
</evidence>
<evidence type="ECO:0000256" key="3">
    <source>
        <dbReference type="SAM" id="MobiDB-lite"/>
    </source>
</evidence>
<organism evidence="4 5">
    <name type="scientific">Microthlaspi erraticum</name>
    <dbReference type="NCBI Taxonomy" id="1685480"/>
    <lineage>
        <taxon>Eukaryota</taxon>
        <taxon>Viridiplantae</taxon>
        <taxon>Streptophyta</taxon>
        <taxon>Embryophyta</taxon>
        <taxon>Tracheophyta</taxon>
        <taxon>Spermatophyta</taxon>
        <taxon>Magnoliopsida</taxon>
        <taxon>eudicotyledons</taxon>
        <taxon>Gunneridae</taxon>
        <taxon>Pentapetalae</taxon>
        <taxon>rosids</taxon>
        <taxon>malvids</taxon>
        <taxon>Brassicales</taxon>
        <taxon>Brassicaceae</taxon>
        <taxon>Coluteocarpeae</taxon>
        <taxon>Microthlaspi</taxon>
    </lineage>
</organism>
<protein>
    <submittedName>
        <fullName evidence="4">Uncharacterized protein</fullName>
    </submittedName>
</protein>
<dbReference type="Proteomes" id="UP000467841">
    <property type="component" value="Unassembled WGS sequence"/>
</dbReference>
<accession>A0A6D2I5X7</accession>
<keyword evidence="1" id="KW-0649">Protein kinase inhibitor</keyword>
<dbReference type="PANTHER" id="PTHR33142:SF106">
    <property type="entry name" value="(RAPE) HYPOTHETICAL PROTEIN"/>
    <property type="match status" value="1"/>
</dbReference>
<dbReference type="EMBL" id="CACVBM020000688">
    <property type="protein sequence ID" value="CAA7022392.1"/>
    <property type="molecule type" value="Genomic_DNA"/>
</dbReference>
<evidence type="ECO:0000256" key="2">
    <source>
        <dbReference type="ARBA" id="ARBA00023306"/>
    </source>
</evidence>
<keyword evidence="5" id="KW-1185">Reference proteome</keyword>
<reference evidence="4" key="1">
    <citation type="submission" date="2020-01" db="EMBL/GenBank/DDBJ databases">
        <authorList>
            <person name="Mishra B."/>
        </authorList>
    </citation>
    <scope>NUCLEOTIDE SEQUENCE [LARGE SCALE GENOMIC DNA]</scope>
</reference>
<dbReference type="GO" id="GO:0005634">
    <property type="term" value="C:nucleus"/>
    <property type="evidence" value="ECO:0007669"/>
    <property type="project" value="TreeGrafter"/>
</dbReference>
<keyword evidence="2" id="KW-0131">Cell cycle</keyword>
<dbReference type="InterPro" id="IPR040389">
    <property type="entry name" value="SMR"/>
</dbReference>
<comment type="caution">
    <text evidence="4">The sequence shown here is derived from an EMBL/GenBank/DDBJ whole genome shotgun (WGS) entry which is preliminary data.</text>
</comment>
<feature type="compositionally biased region" description="Basic residues" evidence="3">
    <location>
        <begin position="56"/>
        <end position="70"/>
    </location>
</feature>
<dbReference type="AlphaFoldDB" id="A0A6D2I5X7"/>
<dbReference type="GO" id="GO:0004860">
    <property type="term" value="F:protein kinase inhibitor activity"/>
    <property type="evidence" value="ECO:0007669"/>
    <property type="project" value="UniProtKB-KW"/>
</dbReference>
<evidence type="ECO:0000313" key="4">
    <source>
        <dbReference type="EMBL" id="CAA7022392.1"/>
    </source>
</evidence>
<sequence length="90" mass="10226">MDFQEKSLKVKIPVQTPIISKPEKEGEEEDGFTTPKGDQFRIPPQLECPPAPGPGIRRKTIDKRRKKSAGRRLISVNVQDLDTLFTRTHT</sequence>
<feature type="region of interest" description="Disordered" evidence="3">
    <location>
        <begin position="17"/>
        <end position="70"/>
    </location>
</feature>
<dbReference type="OrthoDB" id="1110132at2759"/>
<dbReference type="GO" id="GO:0032875">
    <property type="term" value="P:regulation of DNA endoreduplication"/>
    <property type="evidence" value="ECO:0007669"/>
    <property type="project" value="InterPro"/>
</dbReference>
<gene>
    <name evidence="4" type="ORF">MERR_LOCUS9627</name>
</gene>